<name>A0A6P8PXD3_GEOSA</name>
<dbReference type="InterPro" id="IPR026238">
    <property type="entry name" value="INCA1"/>
</dbReference>
<organism evidence="1 2">
    <name type="scientific">Geotrypetes seraphini</name>
    <name type="common">Gaboon caecilian</name>
    <name type="synonym">Caecilia seraphini</name>
    <dbReference type="NCBI Taxonomy" id="260995"/>
    <lineage>
        <taxon>Eukaryota</taxon>
        <taxon>Metazoa</taxon>
        <taxon>Chordata</taxon>
        <taxon>Craniata</taxon>
        <taxon>Vertebrata</taxon>
        <taxon>Euteleostomi</taxon>
        <taxon>Amphibia</taxon>
        <taxon>Gymnophiona</taxon>
        <taxon>Geotrypetes</taxon>
    </lineage>
</organism>
<evidence type="ECO:0000313" key="2">
    <source>
        <dbReference type="RefSeq" id="XP_033779886.1"/>
    </source>
</evidence>
<dbReference type="GeneID" id="117350067"/>
<reference evidence="2" key="1">
    <citation type="submission" date="2025-08" db="UniProtKB">
        <authorList>
            <consortium name="RefSeq"/>
        </authorList>
    </citation>
    <scope>IDENTIFICATION</scope>
</reference>
<accession>A0A6P8PXD3</accession>
<evidence type="ECO:0000313" key="1">
    <source>
        <dbReference type="Proteomes" id="UP000515159"/>
    </source>
</evidence>
<proteinExistence type="predicted"/>
<protein>
    <submittedName>
        <fullName evidence="2">Protein INCA1-like</fullName>
    </submittedName>
</protein>
<gene>
    <name evidence="2" type="primary">LOC117350067</name>
</gene>
<sequence>MAAFYHMEDLKRRQSNIDQLKRLQWGGYDAKNSAEVFEKDDVSYLASEFLEDALHPNFLTNLIQPNATMPYHMDGNFFSTTPIHSSRQWTLSTEDQPPTQTEQAMTSYMLASVDRHKLPSVACSSPESFCGLHYQSEE</sequence>
<keyword evidence="1" id="KW-1185">Reference proteome</keyword>
<dbReference type="KEGG" id="gsh:117350067"/>
<dbReference type="AlphaFoldDB" id="A0A6P8PXD3"/>
<dbReference type="RefSeq" id="XP_033779886.1">
    <property type="nucleotide sequence ID" value="XM_033923995.1"/>
</dbReference>
<dbReference type="Pfam" id="PF15142">
    <property type="entry name" value="INCA1"/>
    <property type="match status" value="1"/>
</dbReference>
<dbReference type="OrthoDB" id="9426663at2759"/>
<dbReference type="InParanoid" id="A0A6P8PXD3"/>
<dbReference type="Proteomes" id="UP000515159">
    <property type="component" value="Chromosome 16"/>
</dbReference>